<reference evidence="2" key="1">
    <citation type="journal article" date="2023" name="IMA Fungus">
        <title>Comparative genomic study of the Penicillium genus elucidates a diverse pangenome and 15 lateral gene transfer events.</title>
        <authorList>
            <person name="Petersen C."/>
            <person name="Sorensen T."/>
            <person name="Nielsen M.R."/>
            <person name="Sondergaard T.E."/>
            <person name="Sorensen J.L."/>
            <person name="Fitzpatrick D.A."/>
            <person name="Frisvad J.C."/>
            <person name="Nielsen K.L."/>
        </authorList>
    </citation>
    <scope>NUCLEOTIDE SEQUENCE</scope>
    <source>
        <strain evidence="2">IBT 17514</strain>
    </source>
</reference>
<proteinExistence type="predicted"/>
<comment type="caution">
    <text evidence="2">The sequence shown here is derived from an EMBL/GenBank/DDBJ whole genome shotgun (WGS) entry which is preliminary data.</text>
</comment>
<feature type="compositionally biased region" description="Basic residues" evidence="1">
    <location>
        <begin position="138"/>
        <end position="154"/>
    </location>
</feature>
<organism evidence="2 3">
    <name type="scientific">Penicillium malachiteum</name>
    <dbReference type="NCBI Taxonomy" id="1324776"/>
    <lineage>
        <taxon>Eukaryota</taxon>
        <taxon>Fungi</taxon>
        <taxon>Dikarya</taxon>
        <taxon>Ascomycota</taxon>
        <taxon>Pezizomycotina</taxon>
        <taxon>Eurotiomycetes</taxon>
        <taxon>Eurotiomycetidae</taxon>
        <taxon>Eurotiales</taxon>
        <taxon>Aspergillaceae</taxon>
        <taxon>Penicillium</taxon>
    </lineage>
</organism>
<dbReference type="Proteomes" id="UP001215712">
    <property type="component" value="Unassembled WGS sequence"/>
</dbReference>
<name>A0AAD6HR35_9EURO</name>
<dbReference type="AlphaFoldDB" id="A0AAD6HR35"/>
<keyword evidence="3" id="KW-1185">Reference proteome</keyword>
<feature type="compositionally biased region" description="Polar residues" evidence="1">
    <location>
        <begin position="189"/>
        <end position="199"/>
    </location>
</feature>
<evidence type="ECO:0000313" key="2">
    <source>
        <dbReference type="EMBL" id="KAJ5732730.1"/>
    </source>
</evidence>
<sequence length="220" mass="24389">MPNHGIFGDDEFGSYKVEESYVDDQWVEENLKDGQLPGASERVSFEAHSSETSDDNDYSEDDPYTDYDSEDDMESLREASPSPPPNEPAAIDSPVEIGYVAFVDPPNYASQNDTPGRPRVKQTARKSSGRGSITTARTSRKHVARKTSARRQTAKKPQLSDKKAESKTQGGRKQAAGISKKTKREKLKGTSQTASVKFETQINDQQLQCRIEIGSTCTKY</sequence>
<evidence type="ECO:0000256" key="1">
    <source>
        <dbReference type="SAM" id="MobiDB-lite"/>
    </source>
</evidence>
<protein>
    <submittedName>
        <fullName evidence="2">Uncharacterized protein</fullName>
    </submittedName>
</protein>
<accession>A0AAD6HR35</accession>
<dbReference type="EMBL" id="JAQJAN010000004">
    <property type="protein sequence ID" value="KAJ5732730.1"/>
    <property type="molecule type" value="Genomic_DNA"/>
</dbReference>
<gene>
    <name evidence="2" type="ORF">N7493_004211</name>
</gene>
<feature type="region of interest" description="Disordered" evidence="1">
    <location>
        <begin position="32"/>
        <end position="199"/>
    </location>
</feature>
<feature type="compositionally biased region" description="Basic residues" evidence="1">
    <location>
        <begin position="118"/>
        <end position="128"/>
    </location>
</feature>
<evidence type="ECO:0000313" key="3">
    <source>
        <dbReference type="Proteomes" id="UP001215712"/>
    </source>
</evidence>
<feature type="compositionally biased region" description="Acidic residues" evidence="1">
    <location>
        <begin position="52"/>
        <end position="73"/>
    </location>
</feature>
<reference evidence="2" key="2">
    <citation type="submission" date="2023-01" db="EMBL/GenBank/DDBJ databases">
        <authorList>
            <person name="Petersen C."/>
        </authorList>
    </citation>
    <scope>NUCLEOTIDE SEQUENCE</scope>
    <source>
        <strain evidence="2">IBT 17514</strain>
    </source>
</reference>